<evidence type="ECO:0000256" key="6">
    <source>
        <dbReference type="ARBA" id="ARBA00022485"/>
    </source>
</evidence>
<evidence type="ECO:0000313" key="18">
    <source>
        <dbReference type="EMBL" id="AAD17269.1"/>
    </source>
</evidence>
<evidence type="ECO:0000256" key="1">
    <source>
        <dbReference type="ARBA" id="ARBA00001966"/>
    </source>
</evidence>
<sequence>MTNEPVMLPVLPAAPAASPPATTGGGCASKKSCGSGTPATDPEIAEKIANHPCYSQEAHQYYARMHVAVAPGCNIQCNYCNRKYDCANESRPGVTSDLLTPEDALAKVKLVASEIKQMSVLGIAGPGDPLANPKRTFRTLELVARDCPDIKLCLSTNGLTLPDHVDRIAALNVDHVTITINMIDPEVGELIYPWVAYKGKKYTGRERSKILSERQLEGLAMLAERKILAKVNSVMIPGVNDEHLVEVSKTVRGLGAFLHNVMPLVSAPEHGTVFGLAGQPGPTPQQLKALQDRCEGEDGADMNMMRHCRQCRADAVGLLGEDRGDEFTPETYQGREIAYDLEGRQAAHPEIERWRQETRAERETVTVAGPATKPDEVVLVAVATKGSGVVNQHFGHATEFWIYEAGRNWARLVQTRDVQRYCEGPTECGDGASVLDKTIEMLSDCSAVLCSKIGPGPYDALEAAGIEPVEVYELIEKAVAAAGARLTATATARPAGTARAAVQANPDPAGTGFADLDEIDLDEVEAEMAEAELVQAELAQVELVQAELVDVDLLDPDLMDDDPFEFAVSVRPGSCSGGRDKSGSCSGGGHRHDAEHARTEPHAEKPRAEKSRAERSAPRKARADLAGTNLAGTNLADTNGAGTNGASTDIADLEVARS</sequence>
<dbReference type="Gene3D" id="3.20.20.70">
    <property type="entry name" value="Aldolase class I"/>
    <property type="match status" value="1"/>
</dbReference>
<evidence type="ECO:0000256" key="9">
    <source>
        <dbReference type="ARBA" id="ARBA00023004"/>
    </source>
</evidence>
<dbReference type="SFLD" id="SFLDG01068">
    <property type="entry name" value="FeMo_cofactor_biosynthesis_pro"/>
    <property type="match status" value="1"/>
</dbReference>
<evidence type="ECO:0000256" key="10">
    <source>
        <dbReference type="ARBA" id="ARBA00023014"/>
    </source>
</evidence>
<gene>
    <name evidence="18" type="primary">nifB</name>
</gene>
<dbReference type="PANTHER" id="PTHR43787:SF13">
    <property type="entry name" value="FEMO COFACTOR BIOSYNTHESIS PROTEIN NIFB"/>
    <property type="match status" value="1"/>
</dbReference>
<dbReference type="PROSITE" id="PS51918">
    <property type="entry name" value="RADICAL_SAM"/>
    <property type="match status" value="1"/>
</dbReference>
<evidence type="ECO:0000256" key="14">
    <source>
        <dbReference type="ARBA" id="ARBA00032102"/>
    </source>
</evidence>
<evidence type="ECO:0000256" key="5">
    <source>
        <dbReference type="ARBA" id="ARBA00021702"/>
    </source>
</evidence>
<feature type="region of interest" description="Disordered" evidence="16">
    <location>
        <begin position="1"/>
        <end position="22"/>
    </location>
</feature>
<feature type="compositionally biased region" description="Low complexity" evidence="16">
    <location>
        <begin position="1"/>
        <end position="21"/>
    </location>
</feature>
<comment type="cofactor">
    <cofactor evidence="1">
        <name>[4Fe-4S] cluster</name>
        <dbReference type="ChEBI" id="CHEBI:49883"/>
    </cofactor>
</comment>
<dbReference type="Pfam" id="PF02579">
    <property type="entry name" value="Nitro_FeMo-Co"/>
    <property type="match status" value="1"/>
</dbReference>
<comment type="similarity">
    <text evidence="4">Belongs to the radical SAM superfamily. NifB family.</text>
</comment>
<dbReference type="InterPro" id="IPR005980">
    <property type="entry name" value="Nase_CF_NifB"/>
</dbReference>
<dbReference type="InterPro" id="IPR034165">
    <property type="entry name" value="NifB_C"/>
</dbReference>
<feature type="coiled-coil region" evidence="15">
    <location>
        <begin position="514"/>
        <end position="541"/>
    </location>
</feature>
<reference evidence="18" key="1">
    <citation type="submission" date="1999-01" db="EMBL/GenBank/DDBJ databases">
        <title>Nif-gene organization and nucleotide sequences from Frankia EuIK1 strain.</title>
        <authorList>
            <person name="Chung-Sun A."/>
            <person name="Ji-Tae K."/>
            <person name="Won-Jin K."/>
            <person name="Won-Young Y."/>
        </authorList>
    </citation>
    <scope>NUCLEOTIDE SEQUENCE</scope>
    <source>
        <strain evidence="18">EuIK1</strain>
    </source>
</reference>
<dbReference type="Pfam" id="PF04055">
    <property type="entry name" value="Radical_SAM"/>
    <property type="match status" value="1"/>
</dbReference>
<dbReference type="Gene3D" id="3.30.420.130">
    <property type="entry name" value="Dinitrogenase iron-molybdenum cofactor biosynthesis domain"/>
    <property type="match status" value="1"/>
</dbReference>
<evidence type="ECO:0000256" key="4">
    <source>
        <dbReference type="ARBA" id="ARBA00006804"/>
    </source>
</evidence>
<dbReference type="AlphaFoldDB" id="Q9Z5X8"/>
<evidence type="ECO:0000256" key="12">
    <source>
        <dbReference type="ARBA" id="ARBA00023239"/>
    </source>
</evidence>
<keyword evidence="11" id="KW-0535">Nitrogen fixation</keyword>
<dbReference type="SUPFAM" id="SSF141571">
    <property type="entry name" value="Pentapeptide repeat-like"/>
    <property type="match status" value="1"/>
</dbReference>
<dbReference type="SUPFAM" id="SSF102114">
    <property type="entry name" value="Radical SAM enzymes"/>
    <property type="match status" value="1"/>
</dbReference>
<dbReference type="EMBL" id="AF119361">
    <property type="protein sequence ID" value="AAD17269.1"/>
    <property type="molecule type" value="Genomic_DNA"/>
</dbReference>
<dbReference type="InterPro" id="IPR058240">
    <property type="entry name" value="rSAM_sf"/>
</dbReference>
<evidence type="ECO:0000256" key="7">
    <source>
        <dbReference type="ARBA" id="ARBA00022691"/>
    </source>
</evidence>
<dbReference type="InterPro" id="IPR007197">
    <property type="entry name" value="rSAM"/>
</dbReference>
<organism evidence="18">
    <name type="scientific">Frankia sp. (strain EuIK1)</name>
    <dbReference type="NCBI Taxonomy" id="47227"/>
    <lineage>
        <taxon>Bacteria</taxon>
        <taxon>Bacillati</taxon>
        <taxon>Actinomycetota</taxon>
        <taxon>Actinomycetes</taxon>
        <taxon>Frankiales</taxon>
        <taxon>Frankiaceae</taxon>
        <taxon>Frankia</taxon>
    </lineage>
</organism>
<evidence type="ECO:0000256" key="16">
    <source>
        <dbReference type="SAM" id="MobiDB-lite"/>
    </source>
</evidence>
<feature type="domain" description="Radical SAM core" evidence="17">
    <location>
        <begin position="59"/>
        <end position="306"/>
    </location>
</feature>
<feature type="compositionally biased region" description="Polar residues" evidence="16">
    <location>
        <begin position="630"/>
        <end position="647"/>
    </location>
</feature>
<dbReference type="SFLD" id="SFLDS00029">
    <property type="entry name" value="Radical_SAM"/>
    <property type="match status" value="1"/>
</dbReference>
<evidence type="ECO:0000256" key="15">
    <source>
        <dbReference type="SAM" id="Coils"/>
    </source>
</evidence>
<keyword evidence="6" id="KW-0004">4Fe-4S</keyword>
<dbReference type="PANTHER" id="PTHR43787">
    <property type="entry name" value="FEMO COFACTOR BIOSYNTHESIS PROTEIN NIFB-RELATED"/>
    <property type="match status" value="1"/>
</dbReference>
<dbReference type="SUPFAM" id="SSF53146">
    <property type="entry name" value="Nitrogenase accessory factor-like"/>
    <property type="match status" value="1"/>
</dbReference>
<dbReference type="SFLD" id="SFLDG01067">
    <property type="entry name" value="SPASM/twitch_domain_containing"/>
    <property type="match status" value="1"/>
</dbReference>
<feature type="compositionally biased region" description="Basic and acidic residues" evidence="16">
    <location>
        <begin position="590"/>
        <end position="623"/>
    </location>
</feature>
<name>Q9Z5X8_FRASE</name>
<comment type="pathway">
    <text evidence="3">Cofactor biosynthesis; Fe-Mo cofactor biosynthesis.</text>
</comment>
<keyword evidence="9" id="KW-0408">Iron</keyword>
<keyword evidence="12" id="KW-0456">Lyase</keyword>
<dbReference type="GO" id="GO:0051539">
    <property type="term" value="F:4 iron, 4 sulfur cluster binding"/>
    <property type="evidence" value="ECO:0007669"/>
    <property type="project" value="UniProtKB-KW"/>
</dbReference>
<evidence type="ECO:0000256" key="3">
    <source>
        <dbReference type="ARBA" id="ARBA00005155"/>
    </source>
</evidence>
<evidence type="ECO:0000256" key="8">
    <source>
        <dbReference type="ARBA" id="ARBA00022723"/>
    </source>
</evidence>
<dbReference type="InterPro" id="IPR003731">
    <property type="entry name" value="Di-Nase_FeMo-co_biosynth"/>
</dbReference>
<dbReference type="GO" id="GO:0016829">
    <property type="term" value="F:lyase activity"/>
    <property type="evidence" value="ECO:0007669"/>
    <property type="project" value="UniProtKB-KW"/>
</dbReference>
<dbReference type="PROSITE" id="PS01305">
    <property type="entry name" value="MOAA_NIFB_PQQE"/>
    <property type="match status" value="1"/>
</dbReference>
<keyword evidence="10" id="KW-0411">Iron-sulfur</keyword>
<evidence type="ECO:0000256" key="2">
    <source>
        <dbReference type="ARBA" id="ARBA00003522"/>
    </source>
</evidence>
<keyword evidence="8" id="KW-0479">Metal-binding</keyword>
<dbReference type="InterPro" id="IPR013785">
    <property type="entry name" value="Aldolase_TIM"/>
</dbReference>
<dbReference type="UniPathway" id="UPA00782"/>
<dbReference type="NCBIfam" id="TIGR01290">
    <property type="entry name" value="nifB"/>
    <property type="match status" value="1"/>
</dbReference>
<dbReference type="CDD" id="cd01335">
    <property type="entry name" value="Radical_SAM"/>
    <property type="match status" value="1"/>
</dbReference>
<evidence type="ECO:0000256" key="11">
    <source>
        <dbReference type="ARBA" id="ARBA00023231"/>
    </source>
</evidence>
<dbReference type="GO" id="GO:0046872">
    <property type="term" value="F:metal ion binding"/>
    <property type="evidence" value="ECO:0007669"/>
    <property type="project" value="UniProtKB-KW"/>
</dbReference>
<proteinExistence type="inferred from homology"/>
<evidence type="ECO:0000259" key="17">
    <source>
        <dbReference type="PROSITE" id="PS51918"/>
    </source>
</evidence>
<dbReference type="CDD" id="cd00852">
    <property type="entry name" value="NifB"/>
    <property type="match status" value="1"/>
</dbReference>
<keyword evidence="7" id="KW-0949">S-adenosyl-L-methionine</keyword>
<comment type="function">
    <text evidence="2">Involved in the biosynthesis of the iron-molybdenum cofactor (FeMo-co or M-cluster) found in the dinitrogenase enzyme of the nitrogenase complex in nitrogen-fixing microorganisms. NifB catalyzes the crucial step of radical SAM-dependent carbide insertion that occurs concomitant with the insertion of a 9th sulfur and the rearrangement/coupling of two [4Fe-4S] clusters into a [8Fe-9S-C] cluster, the precursor to the M-cluster.</text>
</comment>
<protein>
    <recommendedName>
        <fullName evidence="5">FeMo cofactor biosynthesis protein NifB</fullName>
    </recommendedName>
    <alternativeName>
        <fullName evidence="14">Nitrogenase cofactor maturase NifB</fullName>
    </alternativeName>
    <alternativeName>
        <fullName evidence="13">Radical SAM assemblase NifB</fullName>
    </alternativeName>
</protein>
<dbReference type="InterPro" id="IPR000385">
    <property type="entry name" value="MoaA_NifB_PqqE_Fe-S-bd_CS"/>
</dbReference>
<dbReference type="SMR" id="Q9Z5X8"/>
<keyword evidence="15" id="KW-0175">Coiled coil</keyword>
<evidence type="ECO:0000256" key="13">
    <source>
        <dbReference type="ARBA" id="ARBA00030926"/>
    </source>
</evidence>
<accession>Q9Z5X8</accession>
<dbReference type="InterPro" id="IPR036105">
    <property type="entry name" value="DiNase_FeMo-co_biosyn_sf"/>
</dbReference>
<dbReference type="SFLD" id="SFLDF00281">
    <property type="entry name" value="FeMo_cofactor_biosynthesis_pro"/>
    <property type="match status" value="1"/>
</dbReference>
<feature type="region of interest" description="Disordered" evidence="16">
    <location>
        <begin position="570"/>
        <end position="658"/>
    </location>
</feature>